<dbReference type="EMBL" id="CAJPWZ010003320">
    <property type="protein sequence ID" value="CAG2257078.1"/>
    <property type="molecule type" value="Genomic_DNA"/>
</dbReference>
<evidence type="ECO:0000313" key="13">
    <source>
        <dbReference type="Proteomes" id="UP000683360"/>
    </source>
</evidence>
<feature type="binding site" description="in inhibited form" evidence="10">
    <location>
        <position position="19"/>
    </location>
    <ligand>
        <name>Zn(2+)</name>
        <dbReference type="ChEBI" id="CHEBI:29105"/>
        <label>2</label>
        <note>catalytic</note>
    </ligand>
</feature>
<feature type="binding site" evidence="10">
    <location>
        <position position="143"/>
    </location>
    <ligand>
        <name>Zn(2+)</name>
        <dbReference type="ChEBI" id="CHEBI:29105"/>
        <label>2</label>
        <note>catalytic</note>
    </ligand>
</feature>
<evidence type="ECO:0000256" key="8">
    <source>
        <dbReference type="ARBA" id="ARBA00023145"/>
    </source>
</evidence>
<dbReference type="GO" id="GO:0004222">
    <property type="term" value="F:metalloendopeptidase activity"/>
    <property type="evidence" value="ECO:0007669"/>
    <property type="project" value="InterPro"/>
</dbReference>
<feature type="binding site" evidence="10">
    <location>
        <position position="110"/>
    </location>
    <ligand>
        <name>Zn(2+)</name>
        <dbReference type="ChEBI" id="CHEBI:29105"/>
        <label>1</label>
    </ligand>
</feature>
<dbReference type="CDD" id="cd04278">
    <property type="entry name" value="ZnMc_MMP"/>
    <property type="match status" value="1"/>
</dbReference>
<protein>
    <submittedName>
        <fullName evidence="12">Matrix metalloproteinase-15,Neutrophil collagenase,Interstitial collagenase,Matrix metalloproteinase-20,Interstitial collagenase A,Macrophage metalloelastase,Matrilysin,Matrix metalloproteinase-24</fullName>
    </submittedName>
</protein>
<dbReference type="Pfam" id="PF00413">
    <property type="entry name" value="Peptidase_M10"/>
    <property type="match status" value="1"/>
</dbReference>
<feature type="binding site" evidence="10">
    <location>
        <position position="151"/>
    </location>
    <ligand>
        <name>Zn(2+)</name>
        <dbReference type="ChEBI" id="CHEBI:29105"/>
        <label>2</label>
        <note>catalytic</note>
    </ligand>
</feature>
<comment type="similarity">
    <text evidence="1">Belongs to the peptidase M10A family.</text>
</comment>
<feature type="domain" description="Peptidase metallopeptidase" evidence="11">
    <location>
        <begin position="15"/>
        <end position="176"/>
    </location>
</feature>
<dbReference type="GO" id="GO:0030198">
    <property type="term" value="P:extracellular matrix organization"/>
    <property type="evidence" value="ECO:0007669"/>
    <property type="project" value="TreeGrafter"/>
</dbReference>
<dbReference type="GO" id="GO:0006508">
    <property type="term" value="P:proteolysis"/>
    <property type="evidence" value="ECO:0007669"/>
    <property type="project" value="UniProtKB-KW"/>
</dbReference>
<keyword evidence="10" id="KW-0106">Calcium</keyword>
<evidence type="ECO:0000256" key="6">
    <source>
        <dbReference type="ARBA" id="ARBA00022833"/>
    </source>
</evidence>
<keyword evidence="2" id="KW-0645">Protease</keyword>
<dbReference type="PANTHER" id="PTHR10201">
    <property type="entry name" value="MATRIX METALLOPROTEINASE"/>
    <property type="match status" value="1"/>
</dbReference>
<evidence type="ECO:0000256" key="2">
    <source>
        <dbReference type="ARBA" id="ARBA00022670"/>
    </source>
</evidence>
<dbReference type="InterPro" id="IPR006026">
    <property type="entry name" value="Peptidase_Metallo"/>
</dbReference>
<dbReference type="GO" id="GO:0031012">
    <property type="term" value="C:extracellular matrix"/>
    <property type="evidence" value="ECO:0007669"/>
    <property type="project" value="InterPro"/>
</dbReference>
<evidence type="ECO:0000256" key="9">
    <source>
        <dbReference type="PIRSR" id="PIRSR621190-1"/>
    </source>
</evidence>
<keyword evidence="4" id="KW-0732">Signal</keyword>
<comment type="cofactor">
    <cofactor evidence="10">
        <name>Ca(2+)</name>
        <dbReference type="ChEBI" id="CHEBI:29108"/>
    </cofactor>
    <text evidence="10">Can bind about 5 Ca(2+) ions per subunit.</text>
</comment>
<reference evidence="12" key="1">
    <citation type="submission" date="2021-03" db="EMBL/GenBank/DDBJ databases">
        <authorList>
            <person name="Bekaert M."/>
        </authorList>
    </citation>
    <scope>NUCLEOTIDE SEQUENCE</scope>
</reference>
<dbReference type="PROSITE" id="PS00546">
    <property type="entry name" value="CYSTEINE_SWITCH"/>
    <property type="match status" value="1"/>
</dbReference>
<evidence type="ECO:0000256" key="10">
    <source>
        <dbReference type="PIRSR" id="PIRSR621190-2"/>
    </source>
</evidence>
<dbReference type="GO" id="GO:0008270">
    <property type="term" value="F:zinc ion binding"/>
    <property type="evidence" value="ECO:0007669"/>
    <property type="project" value="InterPro"/>
</dbReference>
<dbReference type="AlphaFoldDB" id="A0A8S3VP22"/>
<evidence type="ECO:0000256" key="3">
    <source>
        <dbReference type="ARBA" id="ARBA00022723"/>
    </source>
</evidence>
<feature type="binding site" evidence="10">
    <location>
        <position position="95"/>
    </location>
    <ligand>
        <name>Zn(2+)</name>
        <dbReference type="ChEBI" id="CHEBI:29105"/>
        <label>1</label>
    </ligand>
</feature>
<organism evidence="12 13">
    <name type="scientific">Mytilus edulis</name>
    <name type="common">Blue mussel</name>
    <dbReference type="NCBI Taxonomy" id="6550"/>
    <lineage>
        <taxon>Eukaryota</taxon>
        <taxon>Metazoa</taxon>
        <taxon>Spiralia</taxon>
        <taxon>Lophotrochozoa</taxon>
        <taxon>Mollusca</taxon>
        <taxon>Bivalvia</taxon>
        <taxon>Autobranchia</taxon>
        <taxon>Pteriomorphia</taxon>
        <taxon>Mytilida</taxon>
        <taxon>Mytiloidea</taxon>
        <taxon>Mytilidae</taxon>
        <taxon>Mytilinae</taxon>
        <taxon>Mytilus</taxon>
    </lineage>
</organism>
<dbReference type="Gene3D" id="3.40.390.10">
    <property type="entry name" value="Collagenase (Catalytic Domain)"/>
    <property type="match status" value="1"/>
</dbReference>
<keyword evidence="3 10" id="KW-0479">Metal-binding</keyword>
<feature type="binding site" evidence="10">
    <location>
        <position position="115"/>
    </location>
    <ligand>
        <name>Ca(2+)</name>
        <dbReference type="ChEBI" id="CHEBI:29108"/>
        <label>1</label>
    </ligand>
</feature>
<feature type="binding site" evidence="10">
    <location>
        <position position="133"/>
    </location>
    <ligand>
        <name>Zn(2+)</name>
        <dbReference type="ChEBI" id="CHEBI:29105"/>
        <label>2</label>
        <note>catalytic</note>
    </ligand>
</feature>
<feature type="binding site" evidence="10">
    <location>
        <position position="115"/>
    </location>
    <ligand>
        <name>Ca(2+)</name>
        <dbReference type="ChEBI" id="CHEBI:29108"/>
        <label>3</label>
    </ligand>
</feature>
<evidence type="ECO:0000256" key="1">
    <source>
        <dbReference type="ARBA" id="ARBA00010370"/>
    </source>
</evidence>
<proteinExistence type="inferred from homology"/>
<feature type="binding site" evidence="10">
    <location>
        <position position="112"/>
    </location>
    <ligand>
        <name>Ca(2+)</name>
        <dbReference type="ChEBI" id="CHEBI:29108"/>
        <label>3</label>
    </ligand>
</feature>
<keyword evidence="6 10" id="KW-0862">Zinc</keyword>
<name>A0A8S3VP22_MYTED</name>
<dbReference type="InterPro" id="IPR033739">
    <property type="entry name" value="M10A_MMP"/>
</dbReference>
<evidence type="ECO:0000256" key="7">
    <source>
        <dbReference type="ARBA" id="ARBA00023049"/>
    </source>
</evidence>
<feature type="binding site" evidence="10">
    <location>
        <position position="87"/>
    </location>
    <ligand>
        <name>Ca(2+)</name>
        <dbReference type="ChEBI" id="CHEBI:29108"/>
        <label>3</label>
    </ligand>
</feature>
<feature type="binding site" evidence="10">
    <location>
        <position position="82"/>
    </location>
    <ligand>
        <name>Zn(2+)</name>
        <dbReference type="ChEBI" id="CHEBI:29105"/>
        <label>1</label>
    </ligand>
</feature>
<feature type="binding site" evidence="10">
    <location>
        <position position="80"/>
    </location>
    <ligand>
        <name>Zn(2+)</name>
        <dbReference type="ChEBI" id="CHEBI:29105"/>
        <label>1</label>
    </ligand>
</feature>
<dbReference type="GO" id="GO:0005615">
    <property type="term" value="C:extracellular space"/>
    <property type="evidence" value="ECO:0007669"/>
    <property type="project" value="TreeGrafter"/>
</dbReference>
<dbReference type="OrthoDB" id="1901267at2759"/>
<dbReference type="InterPro" id="IPR021190">
    <property type="entry name" value="Pept_M10A"/>
</dbReference>
<evidence type="ECO:0000313" key="12">
    <source>
        <dbReference type="EMBL" id="CAG2257078.1"/>
    </source>
</evidence>
<keyword evidence="8" id="KW-0865">Zymogen</keyword>
<keyword evidence="5" id="KW-0378">Hydrolase</keyword>
<evidence type="ECO:0000256" key="5">
    <source>
        <dbReference type="ARBA" id="ARBA00022801"/>
    </source>
</evidence>
<dbReference type="InterPro" id="IPR036365">
    <property type="entry name" value="PGBD-like_sf"/>
</dbReference>
<dbReference type="SUPFAM" id="SSF55486">
    <property type="entry name" value="Metalloproteases ('zincins'), catalytic domain"/>
    <property type="match status" value="1"/>
</dbReference>
<sequence length="227" mass="25854">MPTGKLNKRTIRMMKKPRCGKPDINKTRRTRSTNGMCKRKVHVKKIFDRALRIWSKAIPLKFYYVMKDPVINIRFASGDHGDNNPFDGKGNVLAHAFEPGEDHNISGDTHFDESEPWSVSEDSGINLLSVAIHELGHAIGLSHSSDINDVMAPFFDKIHHKLQPNDKRRAQAIYDDILWKCDVDNPSSVSKTEVPFHRKHGPPKAAVMISNWGRKERLFLFGVSFQI</sequence>
<dbReference type="Proteomes" id="UP000683360">
    <property type="component" value="Unassembled WGS sequence"/>
</dbReference>
<feature type="binding site" evidence="10">
    <location>
        <position position="88"/>
    </location>
    <ligand>
        <name>Ca(2+)</name>
        <dbReference type="ChEBI" id="CHEBI:29108"/>
        <label>3</label>
    </ligand>
</feature>
<dbReference type="InterPro" id="IPR001818">
    <property type="entry name" value="Pept_M10_metallopeptidase"/>
</dbReference>
<dbReference type="InterPro" id="IPR021158">
    <property type="entry name" value="Pept_M10A_Zn_BS"/>
</dbReference>
<comment type="cofactor">
    <cofactor evidence="10">
        <name>Zn(2+)</name>
        <dbReference type="ChEBI" id="CHEBI:29105"/>
    </cofactor>
    <text evidence="10">Binds 2 Zn(2+) ions per subunit.</text>
</comment>
<dbReference type="InterPro" id="IPR024079">
    <property type="entry name" value="MetalloPept_cat_dom_sf"/>
</dbReference>
<dbReference type="SUPFAM" id="SSF47090">
    <property type="entry name" value="PGBD-like"/>
    <property type="match status" value="1"/>
</dbReference>
<feature type="active site" evidence="9">
    <location>
        <position position="134"/>
    </location>
</feature>
<dbReference type="PANTHER" id="PTHR10201:SF291">
    <property type="entry name" value="MATRIX METALLOPROTEINASE 1, ISOFORM C-RELATED"/>
    <property type="match status" value="1"/>
</dbReference>
<evidence type="ECO:0000256" key="4">
    <source>
        <dbReference type="ARBA" id="ARBA00022729"/>
    </source>
</evidence>
<dbReference type="GO" id="GO:0030574">
    <property type="term" value="P:collagen catabolic process"/>
    <property type="evidence" value="ECO:0007669"/>
    <property type="project" value="TreeGrafter"/>
</dbReference>
<comment type="caution">
    <text evidence="12">The sequence shown here is derived from an EMBL/GenBank/DDBJ whole genome shotgun (WGS) entry which is preliminary data.</text>
</comment>
<gene>
    <name evidence="12" type="ORF">MEDL_68374</name>
</gene>
<feature type="binding site" evidence="10">
    <location>
        <position position="108"/>
    </location>
    <ligand>
        <name>Ca(2+)</name>
        <dbReference type="ChEBI" id="CHEBI:29108"/>
        <label>2</label>
    </ligand>
</feature>
<dbReference type="PRINTS" id="PR00138">
    <property type="entry name" value="MATRIXIN"/>
</dbReference>
<keyword evidence="7" id="KW-0482">Metalloprotease</keyword>
<feature type="binding site" evidence="10">
    <location>
        <position position="104"/>
    </location>
    <ligand>
        <name>Ca(2+)</name>
        <dbReference type="ChEBI" id="CHEBI:29108"/>
        <label>2</label>
    </ligand>
</feature>
<dbReference type="SMART" id="SM00235">
    <property type="entry name" value="ZnMc"/>
    <property type="match status" value="1"/>
</dbReference>
<keyword evidence="13" id="KW-1185">Reference proteome</keyword>
<accession>A0A8S3VP22</accession>
<evidence type="ECO:0000259" key="11">
    <source>
        <dbReference type="SMART" id="SM00235"/>
    </source>
</evidence>
<feature type="binding site" evidence="10">
    <location>
        <position position="137"/>
    </location>
    <ligand>
        <name>Zn(2+)</name>
        <dbReference type="ChEBI" id="CHEBI:29105"/>
        <label>2</label>
        <note>catalytic</note>
    </ligand>
</feature>